<organism evidence="1 2">
    <name type="scientific">Schaalia georgiae</name>
    <dbReference type="NCBI Taxonomy" id="52768"/>
    <lineage>
        <taxon>Bacteria</taxon>
        <taxon>Bacillati</taxon>
        <taxon>Actinomycetota</taxon>
        <taxon>Actinomycetes</taxon>
        <taxon>Actinomycetales</taxon>
        <taxon>Actinomycetaceae</taxon>
        <taxon>Schaalia</taxon>
    </lineage>
</organism>
<accession>A0A929MYD9</accession>
<protein>
    <submittedName>
        <fullName evidence="1">Phosphotransferase</fullName>
    </submittedName>
</protein>
<dbReference type="EMBL" id="JABZFZ010000093">
    <property type="protein sequence ID" value="MBF0939778.1"/>
    <property type="molecule type" value="Genomic_DNA"/>
</dbReference>
<reference evidence="1" key="1">
    <citation type="submission" date="2020-04" db="EMBL/GenBank/DDBJ databases">
        <title>Deep metagenomics examines the oral microbiome during advanced dental caries in children, revealing novel taxa and co-occurrences with host molecules.</title>
        <authorList>
            <person name="Baker J.L."/>
            <person name="Morton J.T."/>
            <person name="Dinis M."/>
            <person name="Alvarez R."/>
            <person name="Tran N.C."/>
            <person name="Knight R."/>
            <person name="Edlund A."/>
        </authorList>
    </citation>
    <scope>NUCLEOTIDE SEQUENCE</scope>
    <source>
        <strain evidence="1">JCVI_32_bin.64</strain>
    </source>
</reference>
<evidence type="ECO:0000313" key="2">
    <source>
        <dbReference type="Proteomes" id="UP000718630"/>
    </source>
</evidence>
<sequence length="220" mass="23333">MSPSLALAVSTLLDPERLSGAVGEARSATRVRIKPGASVSASLADPSGAPAGWARVLWPAALKKADKAAARAAGLGLPTWIRPLSQDLRIQWGGVASDPALMPHIDRARASGAIDPATWRILRHNPLRRLVVRSAGTVVRIRARADRRAAALSRFLEATIPVPARLDDGSDPHVCVLADAGGSDLSSPRGTTERVREWTERAGRLFARLHACAPPLLVRA</sequence>
<dbReference type="SUPFAM" id="SSF56112">
    <property type="entry name" value="Protein kinase-like (PK-like)"/>
    <property type="match status" value="1"/>
</dbReference>
<proteinExistence type="predicted"/>
<feature type="non-terminal residue" evidence="1">
    <location>
        <position position="220"/>
    </location>
</feature>
<dbReference type="InterPro" id="IPR011009">
    <property type="entry name" value="Kinase-like_dom_sf"/>
</dbReference>
<evidence type="ECO:0000313" key="1">
    <source>
        <dbReference type="EMBL" id="MBF0939778.1"/>
    </source>
</evidence>
<comment type="caution">
    <text evidence="1">The sequence shown here is derived from an EMBL/GenBank/DDBJ whole genome shotgun (WGS) entry which is preliminary data.</text>
</comment>
<name>A0A929MYD9_9ACTO</name>
<dbReference type="AlphaFoldDB" id="A0A929MYD9"/>
<gene>
    <name evidence="1" type="ORF">HXK03_02720</name>
</gene>
<dbReference type="Proteomes" id="UP000718630">
    <property type="component" value="Unassembled WGS sequence"/>
</dbReference>